<organism evidence="1 2">
    <name type="scientific">Porites evermanni</name>
    <dbReference type="NCBI Taxonomy" id="104178"/>
    <lineage>
        <taxon>Eukaryota</taxon>
        <taxon>Metazoa</taxon>
        <taxon>Cnidaria</taxon>
        <taxon>Anthozoa</taxon>
        <taxon>Hexacorallia</taxon>
        <taxon>Scleractinia</taxon>
        <taxon>Fungiina</taxon>
        <taxon>Poritidae</taxon>
        <taxon>Porites</taxon>
    </lineage>
</organism>
<proteinExistence type="predicted"/>
<accession>A0ABN8SVJ1</accession>
<evidence type="ECO:0000313" key="1">
    <source>
        <dbReference type="EMBL" id="CAH3195564.1"/>
    </source>
</evidence>
<dbReference type="EMBL" id="CALNXI010004326">
    <property type="protein sequence ID" value="CAH3195564.1"/>
    <property type="molecule type" value="Genomic_DNA"/>
</dbReference>
<reference evidence="1 2" key="1">
    <citation type="submission" date="2022-05" db="EMBL/GenBank/DDBJ databases">
        <authorList>
            <consortium name="Genoscope - CEA"/>
            <person name="William W."/>
        </authorList>
    </citation>
    <scope>NUCLEOTIDE SEQUENCE [LARGE SCALE GENOMIC DNA]</scope>
</reference>
<sequence length="183" mass="20535">MKMDGNKQTFHYNSTLWRNKETFNLDGGKTGFDSQETKLPSYWNTSFSKICLGMKIGQQIRFIVVNKQANSLYSLIADGKYRKTSLGRKTWKSLIGFNASLQYNCNKEGSNNARSEWVDYYTIKSKARIGIISNNENNCKSCDPRIGFGTGEEPDHSTSCGNEATAAPDNGSKHIKTMGYILV</sequence>
<keyword evidence="2" id="KW-1185">Reference proteome</keyword>
<dbReference type="Proteomes" id="UP001159427">
    <property type="component" value="Unassembled WGS sequence"/>
</dbReference>
<name>A0ABN8SVJ1_9CNID</name>
<protein>
    <submittedName>
        <fullName evidence="1">Uncharacterized protein</fullName>
    </submittedName>
</protein>
<evidence type="ECO:0000313" key="2">
    <source>
        <dbReference type="Proteomes" id="UP001159427"/>
    </source>
</evidence>
<comment type="caution">
    <text evidence="1">The sequence shown here is derived from an EMBL/GenBank/DDBJ whole genome shotgun (WGS) entry which is preliminary data.</text>
</comment>
<gene>
    <name evidence="1" type="ORF">PEVE_00030560</name>
</gene>